<dbReference type="InterPro" id="IPR001279">
    <property type="entry name" value="Metallo-B-lactamas"/>
</dbReference>
<dbReference type="InterPro" id="IPR036866">
    <property type="entry name" value="RibonucZ/Hydroxyglut_hydro"/>
</dbReference>
<reference evidence="2" key="1">
    <citation type="submission" date="2018-05" db="EMBL/GenBank/DDBJ databases">
        <authorList>
            <person name="Lanie J.A."/>
            <person name="Ng W.-L."/>
            <person name="Kazmierczak K.M."/>
            <person name="Andrzejewski T.M."/>
            <person name="Davidsen T.M."/>
            <person name="Wayne K.J."/>
            <person name="Tettelin H."/>
            <person name="Glass J.I."/>
            <person name="Rusch D."/>
            <person name="Podicherti R."/>
            <person name="Tsui H.-C.T."/>
            <person name="Winkler M.E."/>
        </authorList>
    </citation>
    <scope>NUCLEOTIDE SEQUENCE</scope>
</reference>
<organism evidence="2">
    <name type="scientific">marine metagenome</name>
    <dbReference type="NCBI Taxonomy" id="408172"/>
    <lineage>
        <taxon>unclassified sequences</taxon>
        <taxon>metagenomes</taxon>
        <taxon>ecological metagenomes</taxon>
    </lineage>
</organism>
<feature type="domain" description="Metallo-beta-lactamase" evidence="1">
    <location>
        <begin position="21"/>
        <end position="173"/>
    </location>
</feature>
<name>A0A383EZS7_9ZZZZ</name>
<dbReference type="PANTHER" id="PTHR46233:SF1">
    <property type="entry name" value="CONSERVED PROTEIN"/>
    <property type="match status" value="1"/>
</dbReference>
<gene>
    <name evidence="2" type="ORF">METZ01_LOCUS515241</name>
</gene>
<evidence type="ECO:0000259" key="1">
    <source>
        <dbReference type="SMART" id="SM00849"/>
    </source>
</evidence>
<protein>
    <recommendedName>
        <fullName evidence="1">Metallo-beta-lactamase domain-containing protein</fullName>
    </recommendedName>
</protein>
<proteinExistence type="predicted"/>
<feature type="non-terminal residue" evidence="2">
    <location>
        <position position="174"/>
    </location>
</feature>
<accession>A0A383EZS7</accession>
<dbReference type="CDD" id="cd06262">
    <property type="entry name" value="metallo-hydrolase-like_MBL-fold"/>
    <property type="match status" value="1"/>
</dbReference>
<dbReference type="AlphaFoldDB" id="A0A383EZS7"/>
<dbReference type="PANTHER" id="PTHR46233">
    <property type="entry name" value="HYDROXYACYLGLUTATHIONE HYDROLASE GLOC"/>
    <property type="match status" value="1"/>
</dbReference>
<dbReference type="EMBL" id="UINC01230312">
    <property type="protein sequence ID" value="SVE62387.1"/>
    <property type="molecule type" value="Genomic_DNA"/>
</dbReference>
<dbReference type="InterPro" id="IPR051453">
    <property type="entry name" value="MBL_Glyoxalase_II"/>
</dbReference>
<dbReference type="SUPFAM" id="SSF56281">
    <property type="entry name" value="Metallo-hydrolase/oxidoreductase"/>
    <property type="match status" value="1"/>
</dbReference>
<dbReference type="Gene3D" id="3.60.15.10">
    <property type="entry name" value="Ribonuclease Z/Hydroxyacylglutathione hydrolase-like"/>
    <property type="match status" value="1"/>
</dbReference>
<evidence type="ECO:0000313" key="2">
    <source>
        <dbReference type="EMBL" id="SVE62387.1"/>
    </source>
</evidence>
<dbReference type="SMART" id="SM00849">
    <property type="entry name" value="Lactamase_B"/>
    <property type="match status" value="1"/>
</dbReference>
<dbReference type="Pfam" id="PF00753">
    <property type="entry name" value="Lactamase_B"/>
    <property type="match status" value="1"/>
</dbReference>
<sequence length="174" mass="18451">MTPHVTDGNLQIYKIKCGPYDNNAYVVMCSKTGESIIIDTPAEPGELIAIASTTNVRAILITHNHMDHLLGFEEVTSEISAPVGIGKPDAAALPIEPDFLLENGHAIAAGDESLMPIFTPGHTDGSTCLWTGTHLFTGDTLFPGGPGKSRSPEALSQLIESIKSNLFTLPKGIN</sequence>